<dbReference type="Gene3D" id="2.130.10.30">
    <property type="entry name" value="Regulator of chromosome condensation 1/beta-lactamase-inhibitor protein II"/>
    <property type="match status" value="1"/>
</dbReference>
<comment type="caution">
    <text evidence="3">The sequence shown here is derived from an EMBL/GenBank/DDBJ whole genome shotgun (WGS) entry which is preliminary data.</text>
</comment>
<name>A0A7J7K0A9_BUGNE</name>
<accession>A0A7J7K0A9</accession>
<dbReference type="OrthoDB" id="8068875at2759"/>
<feature type="compositionally biased region" description="Polar residues" evidence="2">
    <location>
        <begin position="287"/>
        <end position="316"/>
    </location>
</feature>
<evidence type="ECO:0000256" key="1">
    <source>
        <dbReference type="PROSITE-ProRule" id="PRU00235"/>
    </source>
</evidence>
<dbReference type="PROSITE" id="PS50012">
    <property type="entry name" value="RCC1_3"/>
    <property type="match status" value="3"/>
</dbReference>
<dbReference type="Pfam" id="PF00415">
    <property type="entry name" value="RCC1"/>
    <property type="match status" value="1"/>
</dbReference>
<dbReference type="AlphaFoldDB" id="A0A7J7K0A9"/>
<dbReference type="PANTHER" id="PTHR45982:SF1">
    <property type="entry name" value="REGULATOR OF CHROMOSOME CONDENSATION"/>
    <property type="match status" value="1"/>
</dbReference>
<reference evidence="3" key="1">
    <citation type="submission" date="2020-06" db="EMBL/GenBank/DDBJ databases">
        <title>Draft genome of Bugula neritina, a colonial animal packing powerful symbionts and potential medicines.</title>
        <authorList>
            <person name="Rayko M."/>
        </authorList>
    </citation>
    <scope>NUCLEOTIDE SEQUENCE [LARGE SCALE GENOMIC DNA]</scope>
    <source>
        <strain evidence="3">Kwan_BN1</strain>
    </source>
</reference>
<keyword evidence="4" id="KW-1185">Reference proteome</keyword>
<dbReference type="InterPro" id="IPR009091">
    <property type="entry name" value="RCC1/BLIP-II"/>
</dbReference>
<evidence type="ECO:0000256" key="2">
    <source>
        <dbReference type="SAM" id="MobiDB-lite"/>
    </source>
</evidence>
<gene>
    <name evidence="3" type="ORF">EB796_010023</name>
</gene>
<dbReference type="InterPro" id="IPR051553">
    <property type="entry name" value="Ran_GTPase-activating"/>
</dbReference>
<dbReference type="EMBL" id="VXIV02001579">
    <property type="protein sequence ID" value="KAF6031667.1"/>
    <property type="molecule type" value="Genomic_DNA"/>
</dbReference>
<dbReference type="PRINTS" id="PR00633">
    <property type="entry name" value="RCCNDNSATION"/>
</dbReference>
<feature type="repeat" description="RCC1" evidence="1">
    <location>
        <begin position="64"/>
        <end position="116"/>
    </location>
</feature>
<protein>
    <submittedName>
        <fullName evidence="3">RPGR</fullName>
    </submittedName>
</protein>
<proteinExistence type="predicted"/>
<dbReference type="PANTHER" id="PTHR45982">
    <property type="entry name" value="REGULATOR OF CHROMOSOME CONDENSATION"/>
    <property type="match status" value="1"/>
</dbReference>
<evidence type="ECO:0000313" key="3">
    <source>
        <dbReference type="EMBL" id="KAF6031667.1"/>
    </source>
</evidence>
<dbReference type="InterPro" id="IPR000408">
    <property type="entry name" value="Reg_chr_condens"/>
</dbReference>
<dbReference type="Proteomes" id="UP000593567">
    <property type="component" value="Unassembled WGS sequence"/>
</dbReference>
<feature type="repeat" description="RCC1" evidence="1">
    <location>
        <begin position="117"/>
        <end position="167"/>
    </location>
</feature>
<dbReference type="SUPFAM" id="SSF50985">
    <property type="entry name" value="RCC1/BLIP-II"/>
    <property type="match status" value="1"/>
</dbReference>
<feature type="region of interest" description="Disordered" evidence="2">
    <location>
        <begin position="287"/>
        <end position="329"/>
    </location>
</feature>
<feature type="repeat" description="RCC1" evidence="1">
    <location>
        <begin position="168"/>
        <end position="219"/>
    </location>
</feature>
<evidence type="ECO:0000313" key="4">
    <source>
        <dbReference type="Proteomes" id="UP000593567"/>
    </source>
</evidence>
<organism evidence="3 4">
    <name type="scientific">Bugula neritina</name>
    <name type="common">Brown bryozoan</name>
    <name type="synonym">Sertularia neritina</name>
    <dbReference type="NCBI Taxonomy" id="10212"/>
    <lineage>
        <taxon>Eukaryota</taxon>
        <taxon>Metazoa</taxon>
        <taxon>Spiralia</taxon>
        <taxon>Lophotrochozoa</taxon>
        <taxon>Bryozoa</taxon>
        <taxon>Gymnolaemata</taxon>
        <taxon>Cheilostomatida</taxon>
        <taxon>Flustrina</taxon>
        <taxon>Buguloidea</taxon>
        <taxon>Bugulidae</taxon>
        <taxon>Bugula</taxon>
    </lineage>
</organism>
<sequence>MCVEAIFIYSNVFVESLKMAKAGSHSTYLWKGNTDLALTKWPTHAAIKQIALGLHHSALLDCHDQVLCCGQNSHGQLGIGSNSGSHMEPLVVPCLEDERVSSVAVGLYHTVCGTKSGRVYCWGDSSEGQCATLDVTQYTTPNCVASFDTAIRKVSCCATSSVALLEDGRLFAWGTGSIFQESTGKVKRVIKPTLFSFIEDRMVLDVSCGDDFIVAVIKKKVHTLKKLITKNNYVVVHKSGNELEAFNIKEHRRTSSDSSVQLCPLGLEIAEEHVCLPLSAQSSPSSVRRFQGYRTRSPSVRSTTGSKLSNASSIDSHVSDEKSGEEKDKFLSSLAHSHFSNVNQEEAEQWLKDRIGATFPHK</sequence>
<feature type="compositionally biased region" description="Basic and acidic residues" evidence="2">
    <location>
        <begin position="317"/>
        <end position="329"/>
    </location>
</feature>
<dbReference type="Pfam" id="PF13540">
    <property type="entry name" value="RCC1_2"/>
    <property type="match status" value="2"/>
</dbReference>